<dbReference type="SMART" id="SM00267">
    <property type="entry name" value="GGDEF"/>
    <property type="match status" value="1"/>
</dbReference>
<feature type="domain" description="EAL" evidence="5">
    <location>
        <begin position="472"/>
        <end position="726"/>
    </location>
</feature>
<dbReference type="GO" id="GO:0000160">
    <property type="term" value="P:phosphorelay signal transduction system"/>
    <property type="evidence" value="ECO:0007669"/>
    <property type="project" value="InterPro"/>
</dbReference>
<reference evidence="7 8" key="1">
    <citation type="submission" date="2015-10" db="EMBL/GenBank/DDBJ databases">
        <authorList>
            <person name="Gilbert D.G."/>
        </authorList>
    </citation>
    <scope>NUCLEOTIDE SEQUENCE [LARGE SCALE GENOMIC DNA]</scope>
    <source>
        <strain evidence="7">COMA1</strain>
    </source>
</reference>
<dbReference type="STRING" id="1742972.COMA1_60172"/>
<dbReference type="PROSITE" id="PS50110">
    <property type="entry name" value="RESPONSE_REGULATORY"/>
    <property type="match status" value="1"/>
</dbReference>
<dbReference type="InterPro" id="IPR000014">
    <property type="entry name" value="PAS"/>
</dbReference>
<dbReference type="InterPro" id="IPR001789">
    <property type="entry name" value="Sig_transdc_resp-reg_receiver"/>
</dbReference>
<dbReference type="NCBIfam" id="TIGR00254">
    <property type="entry name" value="GGDEF"/>
    <property type="match status" value="1"/>
</dbReference>
<dbReference type="NCBIfam" id="TIGR00229">
    <property type="entry name" value="sensory_box"/>
    <property type="match status" value="1"/>
</dbReference>
<dbReference type="InterPro" id="IPR001610">
    <property type="entry name" value="PAC"/>
</dbReference>
<evidence type="ECO:0000313" key="7">
    <source>
        <dbReference type="EMBL" id="CUS38951.1"/>
    </source>
</evidence>
<dbReference type="OrthoDB" id="9762141at2"/>
<dbReference type="AlphaFoldDB" id="A0A0S4LMZ7"/>
<dbReference type="SUPFAM" id="SSF55073">
    <property type="entry name" value="Nucleotide cyclase"/>
    <property type="match status" value="1"/>
</dbReference>
<dbReference type="SUPFAM" id="SSF52172">
    <property type="entry name" value="CheY-like"/>
    <property type="match status" value="1"/>
</dbReference>
<dbReference type="PROSITE" id="PS50887">
    <property type="entry name" value="GGDEF"/>
    <property type="match status" value="1"/>
</dbReference>
<dbReference type="Pfam" id="PF08447">
    <property type="entry name" value="PAS_3"/>
    <property type="match status" value="1"/>
</dbReference>
<proteinExistence type="predicted"/>
<dbReference type="InterPro" id="IPR000160">
    <property type="entry name" value="GGDEF_dom"/>
</dbReference>
<dbReference type="SUPFAM" id="SSF55785">
    <property type="entry name" value="PYP-like sensor domain (PAS domain)"/>
    <property type="match status" value="1"/>
</dbReference>
<evidence type="ECO:0000256" key="1">
    <source>
        <dbReference type="PROSITE-ProRule" id="PRU00169"/>
    </source>
</evidence>
<feature type="domain" description="GGDEF" evidence="6">
    <location>
        <begin position="318"/>
        <end position="463"/>
    </location>
</feature>
<accession>A0A0S4LMZ7</accession>
<dbReference type="PANTHER" id="PTHR44757">
    <property type="entry name" value="DIGUANYLATE CYCLASE DGCP"/>
    <property type="match status" value="1"/>
</dbReference>
<dbReference type="Pfam" id="PF00990">
    <property type="entry name" value="GGDEF"/>
    <property type="match status" value="1"/>
</dbReference>
<evidence type="ECO:0000313" key="8">
    <source>
        <dbReference type="Proteomes" id="UP000199032"/>
    </source>
</evidence>
<dbReference type="PROSITE" id="PS50883">
    <property type="entry name" value="EAL"/>
    <property type="match status" value="1"/>
</dbReference>
<sequence>MHPLGDANGMSRPESRCERDMPGVDETRTAVILVVDDEEMVRLFVREALKQAGFEVCEASNGVHALEQFAARRPDLIIMDVVMPVMDGFAACMKLRESVEGKRVPILVMTALDDEDSIGRAYAYGATDFIAKPTNATILGHRVRYMLRGSLTLNALLRSEARLGLAQRIAKIGNWEWHPSTGRFLVSPELCRLMGIRSQDFRETKDAFLDMVHVDDRDLVDRALQSILAERKPCDIDHRIVFQHGGEFTVNLQAEAVFDDQLKILTIVGTAKDISERKRSEREIHRLAYYDSLTGLPNRVLFKDRVTQALAHARRYHSTLAVLFLDLDRFKVINDTLGHNIGDLLLKQVADRLAESVRHSDSISRSVEKGEAHELARLGGDEFTVLLTNIQQVQDAGVVARRILESLSQSFLIDGHEISVTTSVGIAIFPTDGESVDQLLKSSDVAMYQAKERGRNNAQFYSATMNSMAADRLEMENDLRKALDHHELTVYYQPQIDIRSNRIVGAEALVRWHHPLRGLLMPAVFLPVANETGMIRKLDEAVLGMACRQGKAWQDAGYLPIRMSVNVSNSFFHGASLVNAVSRALEETRLDPEFLELELTESIAMRHVETSIEMLQELRAMGIRLSIDDFGTGYSSLSHLQRFPLNMLKIDQSFTYDVPHNAANVSISRAIISLAHSMNLTVLVEGVENEEQLKMFRDQGCDQAQGHYFGRPMSAEEFVQRLTRVDTRAPGRQAA</sequence>
<dbReference type="SMART" id="SM00052">
    <property type="entry name" value="EAL"/>
    <property type="match status" value="1"/>
</dbReference>
<dbReference type="Gene3D" id="3.30.450.20">
    <property type="entry name" value="PAS domain"/>
    <property type="match status" value="1"/>
</dbReference>
<evidence type="ECO:0000259" key="6">
    <source>
        <dbReference type="PROSITE" id="PS50887"/>
    </source>
</evidence>
<organism evidence="7 8">
    <name type="scientific">Candidatus Nitrospira nitrosa</name>
    <dbReference type="NCBI Taxonomy" id="1742972"/>
    <lineage>
        <taxon>Bacteria</taxon>
        <taxon>Pseudomonadati</taxon>
        <taxon>Nitrospirota</taxon>
        <taxon>Nitrospiria</taxon>
        <taxon>Nitrospirales</taxon>
        <taxon>Nitrospiraceae</taxon>
        <taxon>Nitrospira</taxon>
    </lineage>
</organism>
<dbReference type="PROSITE" id="PS50113">
    <property type="entry name" value="PAC"/>
    <property type="match status" value="1"/>
</dbReference>
<dbReference type="InterPro" id="IPR013655">
    <property type="entry name" value="PAS_fold_3"/>
</dbReference>
<dbReference type="InterPro" id="IPR035919">
    <property type="entry name" value="EAL_sf"/>
</dbReference>
<evidence type="ECO:0000259" key="3">
    <source>
        <dbReference type="PROSITE" id="PS50110"/>
    </source>
</evidence>
<feature type="region of interest" description="Disordered" evidence="2">
    <location>
        <begin position="1"/>
        <end position="22"/>
    </location>
</feature>
<dbReference type="Pfam" id="PF00072">
    <property type="entry name" value="Response_reg"/>
    <property type="match status" value="1"/>
</dbReference>
<dbReference type="InterPro" id="IPR043128">
    <property type="entry name" value="Rev_trsase/Diguanyl_cyclase"/>
</dbReference>
<dbReference type="Gene3D" id="2.10.70.100">
    <property type="match status" value="1"/>
</dbReference>
<dbReference type="InterPro" id="IPR001633">
    <property type="entry name" value="EAL_dom"/>
</dbReference>
<dbReference type="InterPro" id="IPR035965">
    <property type="entry name" value="PAS-like_dom_sf"/>
</dbReference>
<evidence type="ECO:0000256" key="2">
    <source>
        <dbReference type="SAM" id="MobiDB-lite"/>
    </source>
</evidence>
<dbReference type="CDD" id="cd17574">
    <property type="entry name" value="REC_OmpR"/>
    <property type="match status" value="1"/>
</dbReference>
<dbReference type="CDD" id="cd01948">
    <property type="entry name" value="EAL"/>
    <property type="match status" value="1"/>
</dbReference>
<name>A0A0S4LMZ7_9BACT</name>
<dbReference type="InterPro" id="IPR011006">
    <property type="entry name" value="CheY-like_superfamily"/>
</dbReference>
<dbReference type="SMART" id="SM00448">
    <property type="entry name" value="REC"/>
    <property type="match status" value="1"/>
</dbReference>
<dbReference type="PANTHER" id="PTHR44757:SF2">
    <property type="entry name" value="BIOFILM ARCHITECTURE MAINTENANCE PROTEIN MBAA"/>
    <property type="match status" value="1"/>
</dbReference>
<evidence type="ECO:0000259" key="4">
    <source>
        <dbReference type="PROSITE" id="PS50113"/>
    </source>
</evidence>
<feature type="domain" description="PAC" evidence="4">
    <location>
        <begin position="234"/>
        <end position="286"/>
    </location>
</feature>
<gene>
    <name evidence="7" type="ORF">COMA1_60172</name>
</gene>
<dbReference type="Gene3D" id="3.30.70.270">
    <property type="match status" value="1"/>
</dbReference>
<dbReference type="InterPro" id="IPR000700">
    <property type="entry name" value="PAS-assoc_C"/>
</dbReference>
<feature type="modified residue" description="4-aspartylphosphate" evidence="1">
    <location>
        <position position="80"/>
    </location>
</feature>
<protein>
    <submittedName>
        <fullName evidence="7">Sensory response regulator with diguanylate cyclase domain</fullName>
    </submittedName>
</protein>
<dbReference type="Gene3D" id="3.40.50.2300">
    <property type="match status" value="1"/>
</dbReference>
<keyword evidence="8" id="KW-1185">Reference proteome</keyword>
<dbReference type="FunFam" id="3.20.20.450:FF:000001">
    <property type="entry name" value="Cyclic di-GMP phosphodiesterase yahA"/>
    <property type="match status" value="1"/>
</dbReference>
<dbReference type="InterPro" id="IPR029787">
    <property type="entry name" value="Nucleotide_cyclase"/>
</dbReference>
<dbReference type="Proteomes" id="UP000199032">
    <property type="component" value="Unassembled WGS sequence"/>
</dbReference>
<dbReference type="InterPro" id="IPR052155">
    <property type="entry name" value="Biofilm_reg_signaling"/>
</dbReference>
<feature type="compositionally biased region" description="Basic and acidic residues" evidence="2">
    <location>
        <begin position="13"/>
        <end position="22"/>
    </location>
</feature>
<dbReference type="SUPFAM" id="SSF141868">
    <property type="entry name" value="EAL domain-like"/>
    <property type="match status" value="1"/>
</dbReference>
<feature type="domain" description="Response regulatory" evidence="3">
    <location>
        <begin position="31"/>
        <end position="147"/>
    </location>
</feature>
<keyword evidence="1" id="KW-0597">Phosphoprotein</keyword>
<evidence type="ECO:0000259" key="5">
    <source>
        <dbReference type="PROSITE" id="PS50883"/>
    </source>
</evidence>
<dbReference type="EMBL" id="CZQA01000012">
    <property type="protein sequence ID" value="CUS38951.1"/>
    <property type="molecule type" value="Genomic_DNA"/>
</dbReference>
<dbReference type="Pfam" id="PF00563">
    <property type="entry name" value="EAL"/>
    <property type="match status" value="1"/>
</dbReference>
<dbReference type="CDD" id="cd01949">
    <property type="entry name" value="GGDEF"/>
    <property type="match status" value="1"/>
</dbReference>
<dbReference type="SMART" id="SM00086">
    <property type="entry name" value="PAC"/>
    <property type="match status" value="1"/>
</dbReference>
<dbReference type="Gene3D" id="3.20.20.450">
    <property type="entry name" value="EAL domain"/>
    <property type="match status" value="1"/>
</dbReference>